<dbReference type="SUPFAM" id="SSF56112">
    <property type="entry name" value="Protein kinase-like (PK-like)"/>
    <property type="match status" value="1"/>
</dbReference>
<evidence type="ECO:0000256" key="11">
    <source>
        <dbReference type="SAM" id="Phobius"/>
    </source>
</evidence>
<evidence type="ECO:0000256" key="9">
    <source>
        <dbReference type="ARBA" id="ARBA00051243"/>
    </source>
</evidence>
<dbReference type="FunFam" id="1.10.510.10:FF:000554">
    <property type="entry name" value="Predicted protein"/>
    <property type="match status" value="1"/>
</dbReference>
<dbReference type="Pfam" id="PF23283">
    <property type="entry name" value="D8C_UMOD"/>
    <property type="match status" value="2"/>
</dbReference>
<evidence type="ECO:0000256" key="8">
    <source>
        <dbReference type="ARBA" id="ARBA00023157"/>
    </source>
</evidence>
<name>A0AAU9Y1I7_9CNID</name>
<evidence type="ECO:0000256" key="10">
    <source>
        <dbReference type="PROSITE-ProRule" id="PRU10141"/>
    </source>
</evidence>
<dbReference type="GO" id="GO:0004714">
    <property type="term" value="F:transmembrane receptor protein tyrosine kinase activity"/>
    <property type="evidence" value="ECO:0007669"/>
    <property type="project" value="UniProtKB-EC"/>
</dbReference>
<dbReference type="InterPro" id="IPR001245">
    <property type="entry name" value="Ser-Thr/Tyr_kinase_cat_dom"/>
</dbReference>
<gene>
    <name evidence="13" type="ORF">PMEA_00002244</name>
</gene>
<keyword evidence="7" id="KW-0829">Tyrosine-protein kinase</keyword>
<dbReference type="PROSITE" id="PS00107">
    <property type="entry name" value="PROTEIN_KINASE_ATP"/>
    <property type="match status" value="1"/>
</dbReference>
<dbReference type="SMART" id="SM00219">
    <property type="entry name" value="TyrKc"/>
    <property type="match status" value="1"/>
</dbReference>
<evidence type="ECO:0000256" key="3">
    <source>
        <dbReference type="ARBA" id="ARBA00022729"/>
    </source>
</evidence>
<evidence type="ECO:0000256" key="5">
    <source>
        <dbReference type="ARBA" id="ARBA00022777"/>
    </source>
</evidence>
<dbReference type="InterPro" id="IPR057774">
    <property type="entry name" value="D8C_UMOD/GP2/OIT3-like"/>
</dbReference>
<keyword evidence="5" id="KW-0418">Kinase</keyword>
<comment type="catalytic activity">
    <reaction evidence="9">
        <text>L-tyrosyl-[protein] + ATP = O-phospho-L-tyrosyl-[protein] + ADP + H(+)</text>
        <dbReference type="Rhea" id="RHEA:10596"/>
        <dbReference type="Rhea" id="RHEA-COMP:10136"/>
        <dbReference type="Rhea" id="RHEA-COMP:20101"/>
        <dbReference type="ChEBI" id="CHEBI:15378"/>
        <dbReference type="ChEBI" id="CHEBI:30616"/>
        <dbReference type="ChEBI" id="CHEBI:46858"/>
        <dbReference type="ChEBI" id="CHEBI:61978"/>
        <dbReference type="ChEBI" id="CHEBI:456216"/>
        <dbReference type="EC" id="2.7.10.1"/>
    </reaction>
</comment>
<dbReference type="Gene3D" id="3.30.200.20">
    <property type="entry name" value="Phosphorylase Kinase, domain 1"/>
    <property type="match status" value="1"/>
</dbReference>
<keyword evidence="14" id="KW-1185">Reference proteome</keyword>
<keyword evidence="11" id="KW-1133">Transmembrane helix</keyword>
<keyword evidence="11" id="KW-0812">Transmembrane</keyword>
<dbReference type="InterPro" id="IPR020635">
    <property type="entry name" value="Tyr_kinase_cat_dom"/>
</dbReference>
<evidence type="ECO:0000256" key="1">
    <source>
        <dbReference type="ARBA" id="ARBA00004167"/>
    </source>
</evidence>
<dbReference type="Proteomes" id="UP001159428">
    <property type="component" value="Unassembled WGS sequence"/>
</dbReference>
<dbReference type="Pfam" id="PF07714">
    <property type="entry name" value="PK_Tyr_Ser-Thr"/>
    <property type="match status" value="1"/>
</dbReference>
<keyword evidence="3" id="KW-0732">Signal</keyword>
<dbReference type="PANTHER" id="PTHR24416:SF622">
    <property type="entry name" value="PROTEIN KINASE DOMAIN-CONTAINING PROTEIN"/>
    <property type="match status" value="1"/>
</dbReference>
<keyword evidence="8" id="KW-1015">Disulfide bond</keyword>
<dbReference type="PANTHER" id="PTHR24416">
    <property type="entry name" value="TYROSINE-PROTEIN KINASE RECEPTOR"/>
    <property type="match status" value="1"/>
</dbReference>
<evidence type="ECO:0000256" key="2">
    <source>
        <dbReference type="ARBA" id="ARBA00022679"/>
    </source>
</evidence>
<evidence type="ECO:0000313" key="14">
    <source>
        <dbReference type="Proteomes" id="UP001159428"/>
    </source>
</evidence>
<dbReference type="PRINTS" id="PR00109">
    <property type="entry name" value="TYRKINASE"/>
</dbReference>
<keyword evidence="11" id="KW-0472">Membrane</keyword>
<feature type="binding site" evidence="10">
    <location>
        <position position="525"/>
    </location>
    <ligand>
        <name>ATP</name>
        <dbReference type="ChEBI" id="CHEBI:30616"/>
    </ligand>
</feature>
<proteinExistence type="predicted"/>
<organism evidence="13 14">
    <name type="scientific">Pocillopora meandrina</name>
    <dbReference type="NCBI Taxonomy" id="46732"/>
    <lineage>
        <taxon>Eukaryota</taxon>
        <taxon>Metazoa</taxon>
        <taxon>Cnidaria</taxon>
        <taxon>Anthozoa</taxon>
        <taxon>Hexacorallia</taxon>
        <taxon>Scleractinia</taxon>
        <taxon>Astrocoeniina</taxon>
        <taxon>Pocilloporidae</taxon>
        <taxon>Pocillopora</taxon>
    </lineage>
</organism>
<dbReference type="PROSITE" id="PS00109">
    <property type="entry name" value="PROTEIN_KINASE_TYR"/>
    <property type="match status" value="1"/>
</dbReference>
<keyword evidence="6 10" id="KW-0067">ATP-binding</keyword>
<evidence type="ECO:0000313" key="13">
    <source>
        <dbReference type="EMBL" id="CAH3164336.1"/>
    </source>
</evidence>
<dbReference type="PROSITE" id="PS50011">
    <property type="entry name" value="PROTEIN_KINASE_DOM"/>
    <property type="match status" value="1"/>
</dbReference>
<dbReference type="InterPro" id="IPR000719">
    <property type="entry name" value="Prot_kinase_dom"/>
</dbReference>
<accession>A0AAU9Y1I7</accession>
<dbReference type="InterPro" id="IPR011009">
    <property type="entry name" value="Kinase-like_dom_sf"/>
</dbReference>
<evidence type="ECO:0000256" key="6">
    <source>
        <dbReference type="ARBA" id="ARBA00022840"/>
    </source>
</evidence>
<dbReference type="InterPro" id="IPR017441">
    <property type="entry name" value="Protein_kinase_ATP_BS"/>
</dbReference>
<dbReference type="AlphaFoldDB" id="A0AAU9Y1I7"/>
<evidence type="ECO:0000259" key="12">
    <source>
        <dbReference type="PROSITE" id="PS50011"/>
    </source>
</evidence>
<keyword evidence="4 10" id="KW-0547">Nucleotide-binding</keyword>
<dbReference type="EMBL" id="CALNXJ010000103">
    <property type="protein sequence ID" value="CAH3164336.1"/>
    <property type="molecule type" value="Genomic_DNA"/>
</dbReference>
<reference evidence="13 14" key="1">
    <citation type="submission" date="2022-05" db="EMBL/GenBank/DDBJ databases">
        <authorList>
            <consortium name="Genoscope - CEA"/>
            <person name="William W."/>
        </authorList>
    </citation>
    <scope>NUCLEOTIDE SEQUENCE [LARGE SCALE GENOMIC DNA]</scope>
</reference>
<dbReference type="GO" id="GO:0007169">
    <property type="term" value="P:cell surface receptor protein tyrosine kinase signaling pathway"/>
    <property type="evidence" value="ECO:0007669"/>
    <property type="project" value="TreeGrafter"/>
</dbReference>
<sequence>MFSLYLIGWCDDFGFDIATPGRNVLNLAECSNYSFLNESNRAQTFYRGKRSLCDRALPTGWYRFGGEAGQQMPESCVDLRHCGTIAPGWLNGTHPLVGDGAVERKVCFHAPSGNCCKLSTDVLVRNCGGFYVYKLNKTPQCDLRYCGNGSYSEQGNFVNFMIVKCSTYKLLNESNRAETYNPTSFMHLCDRTLFGWYRFSGEAGFKMAEHCVSKGRCGTFAPGWLSGTHPTLAEGAVERKVCFHWSAWMSDCCSFSTFIKVRNCGKFYVYKLRPPPVCSLRYCGNGLFKKGEKFSNIKIHLTTEPVTSHRSVDNQVSHTMSSPTQAGRMTTASTTVLSEENKSAKPNRGPVLTRSWPTTNFSQSTSFTQKLPSTKRPFVEESASRIPFKIIWGLVGALALAILVTIIVIFAKQIRRKRKENVNKGRIGENDIHMVEVTTDVINHLRSLGRQFSTGQLDTPRAVVDEVLVVDNETYLKQMGIDRNWEIPREKLEITEEKLGGGEFGVVKKGSYIRRDGQKLPVAVKMLKDNTDEKQRIGLIHELEILRKVGRNSNIVSLVGACSFEEPLCVVVEFVPGGSLDQILRDSRIPVGTLDTNYVNVWSKLSERELLKIASDVSNGMRHLESKLCVHRDLAARNVLIGEGLVAKVADFGMSRDISQDGAYIKCTEGKIPWLWMSLESFRGIYTTMSDVWSFGVVLWEIVTLGEQPYIGITGIVQLCSLLQDGTRLEKPPHCSKQLYDIMLECWQERPKDRPTFKELHSKLHSILYETTVTYINISYSGGRGDHADFQELSDSNR</sequence>
<comment type="subcellular location">
    <subcellularLocation>
        <location evidence="1">Membrane</location>
        <topology evidence="1">Single-pass membrane protein</topology>
    </subcellularLocation>
</comment>
<dbReference type="GO" id="GO:0005524">
    <property type="term" value="F:ATP binding"/>
    <property type="evidence" value="ECO:0007669"/>
    <property type="project" value="UniProtKB-UniRule"/>
</dbReference>
<evidence type="ECO:0000256" key="7">
    <source>
        <dbReference type="ARBA" id="ARBA00023137"/>
    </source>
</evidence>
<dbReference type="GO" id="GO:0043235">
    <property type="term" value="C:receptor complex"/>
    <property type="evidence" value="ECO:0007669"/>
    <property type="project" value="TreeGrafter"/>
</dbReference>
<evidence type="ECO:0000256" key="4">
    <source>
        <dbReference type="ARBA" id="ARBA00022741"/>
    </source>
</evidence>
<feature type="transmembrane region" description="Helical" evidence="11">
    <location>
        <begin position="390"/>
        <end position="411"/>
    </location>
</feature>
<keyword evidence="2" id="KW-0808">Transferase</keyword>
<dbReference type="InterPro" id="IPR050122">
    <property type="entry name" value="RTK"/>
</dbReference>
<feature type="domain" description="Protein kinase" evidence="12">
    <location>
        <begin position="493"/>
        <end position="768"/>
    </location>
</feature>
<dbReference type="GO" id="GO:0005886">
    <property type="term" value="C:plasma membrane"/>
    <property type="evidence" value="ECO:0007669"/>
    <property type="project" value="TreeGrafter"/>
</dbReference>
<protein>
    <recommendedName>
        <fullName evidence="12">Protein kinase domain-containing protein</fullName>
    </recommendedName>
</protein>
<comment type="caution">
    <text evidence="13">The sequence shown here is derived from an EMBL/GenBank/DDBJ whole genome shotgun (WGS) entry which is preliminary data.</text>
</comment>
<dbReference type="InterPro" id="IPR008266">
    <property type="entry name" value="Tyr_kinase_AS"/>
</dbReference>
<dbReference type="CDD" id="cd00192">
    <property type="entry name" value="PTKc"/>
    <property type="match status" value="1"/>
</dbReference>
<dbReference type="Gene3D" id="1.10.510.10">
    <property type="entry name" value="Transferase(Phosphotransferase) domain 1"/>
    <property type="match status" value="1"/>
</dbReference>